<name>A0A8J3F6X8_9ACTN</name>
<keyword evidence="2" id="KW-0472">Membrane</keyword>
<keyword evidence="5" id="KW-1185">Reference proteome</keyword>
<feature type="region of interest" description="Disordered" evidence="1">
    <location>
        <begin position="1"/>
        <end position="38"/>
    </location>
</feature>
<dbReference type="Proteomes" id="UP000649739">
    <property type="component" value="Unassembled WGS sequence"/>
</dbReference>
<gene>
    <name evidence="4" type="ORF">GCM10010123_12060</name>
</gene>
<feature type="domain" description="Low molecular weight protein antigen 6 PH" evidence="3">
    <location>
        <begin position="85"/>
        <end position="151"/>
    </location>
</feature>
<proteinExistence type="predicted"/>
<accession>A0A8J3F6X8</accession>
<feature type="transmembrane region" description="Helical" evidence="2">
    <location>
        <begin position="46"/>
        <end position="62"/>
    </location>
</feature>
<evidence type="ECO:0000313" key="4">
    <source>
        <dbReference type="EMBL" id="GGJ83958.1"/>
    </source>
</evidence>
<organism evidence="4 5">
    <name type="scientific">Pilimelia anulata</name>
    <dbReference type="NCBI Taxonomy" id="53371"/>
    <lineage>
        <taxon>Bacteria</taxon>
        <taxon>Bacillati</taxon>
        <taxon>Actinomycetota</taxon>
        <taxon>Actinomycetes</taxon>
        <taxon>Micromonosporales</taxon>
        <taxon>Micromonosporaceae</taxon>
        <taxon>Pilimelia</taxon>
    </lineage>
</organism>
<evidence type="ECO:0000256" key="1">
    <source>
        <dbReference type="SAM" id="MobiDB-lite"/>
    </source>
</evidence>
<evidence type="ECO:0000313" key="5">
    <source>
        <dbReference type="Proteomes" id="UP000649739"/>
    </source>
</evidence>
<keyword evidence="2" id="KW-0812">Transmembrane</keyword>
<dbReference type="EMBL" id="BMQB01000002">
    <property type="protein sequence ID" value="GGJ83958.1"/>
    <property type="molecule type" value="Genomic_DNA"/>
</dbReference>
<evidence type="ECO:0000256" key="2">
    <source>
        <dbReference type="SAM" id="Phobius"/>
    </source>
</evidence>
<reference evidence="4" key="1">
    <citation type="journal article" date="2014" name="Int. J. Syst. Evol. Microbiol.">
        <title>Complete genome sequence of Corynebacterium casei LMG S-19264T (=DSM 44701T), isolated from a smear-ripened cheese.</title>
        <authorList>
            <consortium name="US DOE Joint Genome Institute (JGI-PGF)"/>
            <person name="Walter F."/>
            <person name="Albersmeier A."/>
            <person name="Kalinowski J."/>
            <person name="Ruckert C."/>
        </authorList>
    </citation>
    <scope>NUCLEOTIDE SEQUENCE</scope>
    <source>
        <strain evidence="4">JCM 3090</strain>
    </source>
</reference>
<evidence type="ECO:0000259" key="3">
    <source>
        <dbReference type="Pfam" id="PF10756"/>
    </source>
</evidence>
<dbReference type="InterPro" id="IPR019692">
    <property type="entry name" value="CFP-6_PH"/>
</dbReference>
<protein>
    <recommendedName>
        <fullName evidence="3">Low molecular weight protein antigen 6 PH domain-containing protein</fullName>
    </recommendedName>
</protein>
<reference evidence="4" key="2">
    <citation type="submission" date="2020-09" db="EMBL/GenBank/DDBJ databases">
        <authorList>
            <person name="Sun Q."/>
            <person name="Ohkuma M."/>
        </authorList>
    </citation>
    <scope>NUCLEOTIDE SEQUENCE</scope>
    <source>
        <strain evidence="4">JCM 3090</strain>
    </source>
</reference>
<keyword evidence="2" id="KW-1133">Transmembrane helix</keyword>
<comment type="caution">
    <text evidence="4">The sequence shown here is derived from an EMBL/GenBank/DDBJ whole genome shotgun (WGS) entry which is preliminary data.</text>
</comment>
<dbReference type="Pfam" id="PF10756">
    <property type="entry name" value="bPH_6"/>
    <property type="match status" value="1"/>
</dbReference>
<sequence>MAGVNATPADPAATPAGPADDPAGADDTAAGPPAGGARPARFRRNGTVFAAALIAVVAVVPLATASRWLFPLLLVPLAVAGWAWRSGTAADERGLTVTALLGRRRIGWDAVAAVGPDGSGGAAARLDSGTLVPLPAVREADLPRLLAATTRFTPA</sequence>
<dbReference type="AlphaFoldDB" id="A0A8J3F6X8"/>